<evidence type="ECO:0000313" key="5">
    <source>
        <dbReference type="EMBL" id="TXL77090.1"/>
    </source>
</evidence>
<comment type="caution">
    <text evidence="5">The sequence shown here is derived from an EMBL/GenBank/DDBJ whole genome shotgun (WGS) entry which is preliminary data.</text>
</comment>
<evidence type="ECO:0000256" key="3">
    <source>
        <dbReference type="SAM" id="MobiDB-lite"/>
    </source>
</evidence>
<feature type="region of interest" description="Disordered" evidence="3">
    <location>
        <begin position="1"/>
        <end position="21"/>
    </location>
</feature>
<dbReference type="SUPFAM" id="SSF140931">
    <property type="entry name" value="Fic-like"/>
    <property type="match status" value="1"/>
</dbReference>
<keyword evidence="2" id="KW-0067">ATP-binding</keyword>
<sequence length="233" mass="26043">MSDDDDGRRHSRADEPEIVRDPEAVARREVDNGLRQFDHVVELVKEWVEPERTFKLRPSMIQALHRTALDGLSTFAGNWRPAGVAIKQSKHVPPGAHLVAQLVEEMCDYVNDNWNGKPAAHLSAYVLWRLNWIHPFSDGNGRTSRAVSYLILCIKSGNVLPGDNTVPAQIKANMAPYYDALERADERWEQGKLDISDVEELVSATLATQLADYHRKATGNTVPTSTMQTGSES</sequence>
<dbReference type="Gene3D" id="1.10.3290.10">
    <property type="entry name" value="Fido-like domain"/>
    <property type="match status" value="1"/>
</dbReference>
<keyword evidence="6" id="KW-1185">Reference proteome</keyword>
<dbReference type="InterPro" id="IPR036597">
    <property type="entry name" value="Fido-like_dom_sf"/>
</dbReference>
<organism evidence="5 6">
    <name type="scientific">Vineibacter terrae</name>
    <dbReference type="NCBI Taxonomy" id="2586908"/>
    <lineage>
        <taxon>Bacteria</taxon>
        <taxon>Pseudomonadati</taxon>
        <taxon>Pseudomonadota</taxon>
        <taxon>Alphaproteobacteria</taxon>
        <taxon>Hyphomicrobiales</taxon>
        <taxon>Vineibacter</taxon>
    </lineage>
</organism>
<dbReference type="InterPro" id="IPR040198">
    <property type="entry name" value="Fido_containing"/>
</dbReference>
<dbReference type="AlphaFoldDB" id="A0A5C8PQN2"/>
<keyword evidence="2" id="KW-0547">Nucleotide-binding</keyword>
<gene>
    <name evidence="5" type="ORF">FHP25_09980</name>
</gene>
<evidence type="ECO:0000256" key="2">
    <source>
        <dbReference type="PIRSR" id="PIRSR640198-2"/>
    </source>
</evidence>
<name>A0A5C8PQN2_9HYPH</name>
<evidence type="ECO:0000313" key="6">
    <source>
        <dbReference type="Proteomes" id="UP000321638"/>
    </source>
</evidence>
<dbReference type="EMBL" id="VDUZ01000009">
    <property type="protein sequence ID" value="TXL77090.1"/>
    <property type="molecule type" value="Genomic_DNA"/>
</dbReference>
<dbReference type="PANTHER" id="PTHR13504:SF38">
    <property type="entry name" value="FIDO DOMAIN-CONTAINING PROTEIN"/>
    <property type="match status" value="1"/>
</dbReference>
<feature type="binding site" evidence="2">
    <location>
        <begin position="138"/>
        <end position="145"/>
    </location>
    <ligand>
        <name>ATP</name>
        <dbReference type="ChEBI" id="CHEBI:30616"/>
    </ligand>
</feature>
<evidence type="ECO:0000259" key="4">
    <source>
        <dbReference type="PROSITE" id="PS51459"/>
    </source>
</evidence>
<dbReference type="Proteomes" id="UP000321638">
    <property type="component" value="Unassembled WGS sequence"/>
</dbReference>
<feature type="domain" description="Fido" evidence="4">
    <location>
        <begin position="56"/>
        <end position="204"/>
    </location>
</feature>
<reference evidence="5 6" key="1">
    <citation type="submission" date="2019-06" db="EMBL/GenBank/DDBJ databases">
        <title>New taxonomy in bacterial strain CC-CFT640, isolated from vineyard.</title>
        <authorList>
            <person name="Lin S.-Y."/>
            <person name="Tsai C.-F."/>
            <person name="Young C.-C."/>
        </authorList>
    </citation>
    <scope>NUCLEOTIDE SEQUENCE [LARGE SCALE GENOMIC DNA]</scope>
    <source>
        <strain evidence="5 6">CC-CFT640</strain>
    </source>
</reference>
<dbReference type="InterPro" id="IPR003812">
    <property type="entry name" value="Fido"/>
</dbReference>
<proteinExistence type="predicted"/>
<feature type="binding site" evidence="2">
    <location>
        <begin position="177"/>
        <end position="178"/>
    </location>
    <ligand>
        <name>ATP</name>
        <dbReference type="ChEBI" id="CHEBI:30616"/>
    </ligand>
</feature>
<dbReference type="PANTHER" id="PTHR13504">
    <property type="entry name" value="FIDO DOMAIN-CONTAINING PROTEIN DDB_G0283145"/>
    <property type="match status" value="1"/>
</dbReference>
<dbReference type="PROSITE" id="PS51459">
    <property type="entry name" value="FIDO"/>
    <property type="match status" value="1"/>
</dbReference>
<accession>A0A5C8PQN2</accession>
<dbReference type="Pfam" id="PF02661">
    <property type="entry name" value="Fic"/>
    <property type="match status" value="1"/>
</dbReference>
<feature type="active site" evidence="1">
    <location>
        <position position="134"/>
    </location>
</feature>
<protein>
    <submittedName>
        <fullName evidence="5">Fic family protein</fullName>
    </submittedName>
</protein>
<dbReference type="OrthoDB" id="9813719at2"/>
<dbReference type="GO" id="GO:0005524">
    <property type="term" value="F:ATP binding"/>
    <property type="evidence" value="ECO:0007669"/>
    <property type="project" value="UniProtKB-KW"/>
</dbReference>
<dbReference type="RefSeq" id="WP_147846790.1">
    <property type="nucleotide sequence ID" value="NZ_VDUZ01000009.1"/>
</dbReference>
<evidence type="ECO:0000256" key="1">
    <source>
        <dbReference type="PIRSR" id="PIRSR640198-1"/>
    </source>
</evidence>